<evidence type="ECO:0008006" key="5">
    <source>
        <dbReference type="Google" id="ProtNLM"/>
    </source>
</evidence>
<dbReference type="Proteomes" id="UP001280156">
    <property type="component" value="Unassembled WGS sequence"/>
</dbReference>
<dbReference type="EMBL" id="JAVIIV010000024">
    <property type="protein sequence ID" value="MDX8488906.1"/>
    <property type="molecule type" value="Genomic_DNA"/>
</dbReference>
<keyword evidence="2" id="KW-0472">Membrane</keyword>
<name>A0ABU4YPJ6_9HYPH</name>
<feature type="transmembrane region" description="Helical" evidence="2">
    <location>
        <begin position="59"/>
        <end position="82"/>
    </location>
</feature>
<feature type="compositionally biased region" description="Basic and acidic residues" evidence="1">
    <location>
        <begin position="1"/>
        <end position="11"/>
    </location>
</feature>
<keyword evidence="2" id="KW-0812">Transmembrane</keyword>
<protein>
    <recommendedName>
        <fullName evidence="5">Zinc ribbon domain-containing protein</fullName>
    </recommendedName>
</protein>
<keyword evidence="2" id="KW-1133">Transmembrane helix</keyword>
<reference evidence="3 4" key="1">
    <citation type="submission" date="2023-08" db="EMBL/GenBank/DDBJ databases">
        <title>Implementing the SeqCode for naming new Mesorhizobium species isolated from Vachellia karroo root nodules.</title>
        <authorList>
            <person name="Van Lill M."/>
        </authorList>
    </citation>
    <scope>NUCLEOTIDE SEQUENCE [LARGE SCALE GENOMIC DNA]</scope>
    <source>
        <strain evidence="3 4">VK2B</strain>
    </source>
</reference>
<gene>
    <name evidence="3" type="ORF">RFM52_27435</name>
</gene>
<sequence>MTKEAHPKPAEPDSAGTKSCPKCGSTIPQLAVVCPVCRSDIGEKTAGEMRRDRLLKVAAFLKDWISFPAAAFTAIAAFILAAETNVLQILRLDTASVTMQFLRQDLINVGADDTSASRQGDEIFVPVPFLRSVLVNEGASVATVRPEFMCSQMDSNSKTITGHFYFIDIQTQKKVLDDIEVDPKKPSFVNVALRDMGSKDDGYGATKEPNTCMLNYSDKYGAKIATIAYTAGDTSPMEIGGVDDTRVARRDMYCAGMAKGLSLGGEPIDCLSDRNLIAIEPVYLWEHALERALKQSGEFRQFTQGTATRIPGLILQDCAEGSCEQNVQEMTNALRHFTPNVTVWLCPPAKTELSKCTKTEFPVAAP</sequence>
<accession>A0ABU4YPJ6</accession>
<evidence type="ECO:0000313" key="4">
    <source>
        <dbReference type="Proteomes" id="UP001280156"/>
    </source>
</evidence>
<keyword evidence="4" id="KW-1185">Reference proteome</keyword>
<evidence type="ECO:0000256" key="2">
    <source>
        <dbReference type="SAM" id="Phobius"/>
    </source>
</evidence>
<proteinExistence type="predicted"/>
<dbReference type="RefSeq" id="WP_320296788.1">
    <property type="nucleotide sequence ID" value="NZ_JAVIIU010000008.1"/>
</dbReference>
<organism evidence="3 4">
    <name type="scientific">Mesorhizobium humile</name>
    <dbReference type="NCBI Taxonomy" id="3072313"/>
    <lineage>
        <taxon>Bacteria</taxon>
        <taxon>Pseudomonadati</taxon>
        <taxon>Pseudomonadota</taxon>
        <taxon>Alphaproteobacteria</taxon>
        <taxon>Hyphomicrobiales</taxon>
        <taxon>Phyllobacteriaceae</taxon>
        <taxon>Mesorhizobium</taxon>
    </lineage>
</organism>
<feature type="region of interest" description="Disordered" evidence="1">
    <location>
        <begin position="1"/>
        <end position="21"/>
    </location>
</feature>
<comment type="caution">
    <text evidence="3">The sequence shown here is derived from an EMBL/GenBank/DDBJ whole genome shotgun (WGS) entry which is preliminary data.</text>
</comment>
<evidence type="ECO:0000313" key="3">
    <source>
        <dbReference type="EMBL" id="MDX8488906.1"/>
    </source>
</evidence>
<evidence type="ECO:0000256" key="1">
    <source>
        <dbReference type="SAM" id="MobiDB-lite"/>
    </source>
</evidence>